<feature type="transmembrane region" description="Helical" evidence="7">
    <location>
        <begin position="138"/>
        <end position="158"/>
    </location>
</feature>
<feature type="transmembrane region" description="Helical" evidence="7">
    <location>
        <begin position="97"/>
        <end position="118"/>
    </location>
</feature>
<feature type="transmembrane region" description="Helical" evidence="7">
    <location>
        <begin position="12"/>
        <end position="33"/>
    </location>
</feature>
<feature type="transmembrane region" description="Helical" evidence="7">
    <location>
        <begin position="371"/>
        <end position="396"/>
    </location>
</feature>
<evidence type="ECO:0000256" key="4">
    <source>
        <dbReference type="ARBA" id="ARBA00022692"/>
    </source>
</evidence>
<evidence type="ECO:0000256" key="5">
    <source>
        <dbReference type="ARBA" id="ARBA00022989"/>
    </source>
</evidence>
<dbReference type="InterPro" id="IPR011701">
    <property type="entry name" value="MFS"/>
</dbReference>
<dbReference type="InterPro" id="IPR020846">
    <property type="entry name" value="MFS_dom"/>
</dbReference>
<dbReference type="Pfam" id="PF07690">
    <property type="entry name" value="MFS_1"/>
    <property type="match status" value="1"/>
</dbReference>
<keyword evidence="10" id="KW-1185">Reference proteome</keyword>
<keyword evidence="5 7" id="KW-1133">Transmembrane helix</keyword>
<accession>A0ABN2PP70</accession>
<evidence type="ECO:0000256" key="2">
    <source>
        <dbReference type="ARBA" id="ARBA00022448"/>
    </source>
</evidence>
<dbReference type="InterPro" id="IPR036259">
    <property type="entry name" value="MFS_trans_sf"/>
</dbReference>
<feature type="transmembrane region" description="Helical" evidence="7">
    <location>
        <begin position="68"/>
        <end position="91"/>
    </location>
</feature>
<comment type="caution">
    <text evidence="9">The sequence shown here is derived from an EMBL/GenBank/DDBJ whole genome shotgun (WGS) entry which is preliminary data.</text>
</comment>
<proteinExistence type="predicted"/>
<feature type="domain" description="Major facilitator superfamily (MFS) profile" evidence="8">
    <location>
        <begin position="1"/>
        <end position="409"/>
    </location>
</feature>
<dbReference type="Proteomes" id="UP001501612">
    <property type="component" value="Unassembled WGS sequence"/>
</dbReference>
<dbReference type="PANTHER" id="PTHR23517:SF2">
    <property type="entry name" value="MULTIDRUG RESISTANCE PROTEIN MDTH"/>
    <property type="match status" value="1"/>
</dbReference>
<organism evidence="9 10">
    <name type="scientific">Nocardioides lentus</name>
    <dbReference type="NCBI Taxonomy" id="338077"/>
    <lineage>
        <taxon>Bacteria</taxon>
        <taxon>Bacillati</taxon>
        <taxon>Actinomycetota</taxon>
        <taxon>Actinomycetes</taxon>
        <taxon>Propionibacteriales</taxon>
        <taxon>Nocardioidaceae</taxon>
        <taxon>Nocardioides</taxon>
    </lineage>
</organism>
<evidence type="ECO:0000259" key="8">
    <source>
        <dbReference type="PROSITE" id="PS50850"/>
    </source>
</evidence>
<reference evidence="9 10" key="1">
    <citation type="journal article" date="2019" name="Int. J. Syst. Evol. Microbiol.">
        <title>The Global Catalogue of Microorganisms (GCM) 10K type strain sequencing project: providing services to taxonomists for standard genome sequencing and annotation.</title>
        <authorList>
            <consortium name="The Broad Institute Genomics Platform"/>
            <consortium name="The Broad Institute Genome Sequencing Center for Infectious Disease"/>
            <person name="Wu L."/>
            <person name="Ma J."/>
        </authorList>
    </citation>
    <scope>NUCLEOTIDE SEQUENCE [LARGE SCALE GENOMIC DNA]</scope>
    <source>
        <strain evidence="9 10">JCM 14046</strain>
    </source>
</reference>
<feature type="transmembrane region" description="Helical" evidence="7">
    <location>
        <begin position="342"/>
        <end position="365"/>
    </location>
</feature>
<feature type="transmembrane region" description="Helical" evidence="7">
    <location>
        <begin position="286"/>
        <end position="305"/>
    </location>
</feature>
<evidence type="ECO:0000313" key="9">
    <source>
        <dbReference type="EMBL" id="GAA1926873.1"/>
    </source>
</evidence>
<feature type="transmembrane region" description="Helical" evidence="7">
    <location>
        <begin position="164"/>
        <end position="186"/>
    </location>
</feature>
<evidence type="ECO:0000313" key="10">
    <source>
        <dbReference type="Proteomes" id="UP001501612"/>
    </source>
</evidence>
<dbReference type="EMBL" id="BAAAMY010000007">
    <property type="protein sequence ID" value="GAA1926873.1"/>
    <property type="molecule type" value="Genomic_DNA"/>
</dbReference>
<protein>
    <submittedName>
        <fullName evidence="9">MFS transporter</fullName>
    </submittedName>
</protein>
<gene>
    <name evidence="9" type="ORF">GCM10009737_30920</name>
</gene>
<evidence type="ECO:0000256" key="1">
    <source>
        <dbReference type="ARBA" id="ARBA00004651"/>
    </source>
</evidence>
<keyword evidence="3" id="KW-1003">Cell membrane</keyword>
<dbReference type="SUPFAM" id="SSF103473">
    <property type="entry name" value="MFS general substrate transporter"/>
    <property type="match status" value="1"/>
</dbReference>
<evidence type="ECO:0000256" key="6">
    <source>
        <dbReference type="ARBA" id="ARBA00023136"/>
    </source>
</evidence>
<dbReference type="RefSeq" id="WP_344008491.1">
    <property type="nucleotide sequence ID" value="NZ_BAAAMY010000007.1"/>
</dbReference>
<dbReference type="PROSITE" id="PS50850">
    <property type="entry name" value="MFS"/>
    <property type="match status" value="1"/>
</dbReference>
<evidence type="ECO:0000256" key="7">
    <source>
        <dbReference type="SAM" id="Phobius"/>
    </source>
</evidence>
<dbReference type="PANTHER" id="PTHR23517">
    <property type="entry name" value="RESISTANCE PROTEIN MDTM, PUTATIVE-RELATED-RELATED"/>
    <property type="match status" value="1"/>
</dbReference>
<dbReference type="InterPro" id="IPR050171">
    <property type="entry name" value="MFS_Transporters"/>
</dbReference>
<keyword evidence="6 7" id="KW-0472">Membrane</keyword>
<sequence length="425" mass="42146">MSARPPLPPLGPLLGAQLVFNTGFYAVVPFLAIVLRDDFALSGAAVGAVLGLRTFAQQGMFLLGGLLVDAYGARSLVLLGCAVRVLGFALLAVPGQLWLFVLGVVLTGLGGAMFSPALETLVARAGVERAAQGRASTFALLSVAGETGAVLGPLLGALLLGWGFAAVAGGGAVVFVVIGLLLAVMLGDDRPAGAAPAGRSGAGPSGTAAARARRLPPRRIVLLAAVCSVNLLAYNQLYLGLPVELERVGLGVGTLGALFAGASVATVLLQLPVARLCRRAGAPASVRTGYLVLGGGFAVLAVAAPRPVPEVAWAPVALAVGLLVLGHLVVTPVTLEAVGRLAPATALGASYGLMATAGGVAVLVGNTGLGLLYPAAATPGAGAAAVWVVLAVLPLVPAVVAPRLLRTAPDAPAPDAPAPEPQETR</sequence>
<comment type="subcellular location">
    <subcellularLocation>
        <location evidence="1">Cell membrane</location>
        <topology evidence="1">Multi-pass membrane protein</topology>
    </subcellularLocation>
</comment>
<name>A0ABN2PP70_9ACTN</name>
<feature type="transmembrane region" description="Helical" evidence="7">
    <location>
        <begin position="250"/>
        <end position="274"/>
    </location>
</feature>
<keyword evidence="2" id="KW-0813">Transport</keyword>
<feature type="transmembrane region" description="Helical" evidence="7">
    <location>
        <begin position="220"/>
        <end position="238"/>
    </location>
</feature>
<evidence type="ECO:0000256" key="3">
    <source>
        <dbReference type="ARBA" id="ARBA00022475"/>
    </source>
</evidence>
<feature type="transmembrane region" description="Helical" evidence="7">
    <location>
        <begin position="311"/>
        <end position="330"/>
    </location>
</feature>
<dbReference type="Gene3D" id="1.20.1250.20">
    <property type="entry name" value="MFS general substrate transporter like domains"/>
    <property type="match status" value="2"/>
</dbReference>
<keyword evidence="4 7" id="KW-0812">Transmembrane</keyword>